<dbReference type="Proteomes" id="UP001162483">
    <property type="component" value="Unassembled WGS sequence"/>
</dbReference>
<feature type="compositionally biased region" description="Polar residues" evidence="1">
    <location>
        <begin position="246"/>
        <end position="255"/>
    </location>
</feature>
<name>A0ABN9B942_9NEOB</name>
<organism evidence="2 3">
    <name type="scientific">Staurois parvus</name>
    <dbReference type="NCBI Taxonomy" id="386267"/>
    <lineage>
        <taxon>Eukaryota</taxon>
        <taxon>Metazoa</taxon>
        <taxon>Chordata</taxon>
        <taxon>Craniata</taxon>
        <taxon>Vertebrata</taxon>
        <taxon>Euteleostomi</taxon>
        <taxon>Amphibia</taxon>
        <taxon>Batrachia</taxon>
        <taxon>Anura</taxon>
        <taxon>Neobatrachia</taxon>
        <taxon>Ranoidea</taxon>
        <taxon>Ranidae</taxon>
        <taxon>Staurois</taxon>
    </lineage>
</organism>
<dbReference type="Pfam" id="PF05110">
    <property type="entry name" value="AF-4"/>
    <property type="match status" value="1"/>
</dbReference>
<dbReference type="PANTHER" id="PTHR10528">
    <property type="entry name" value="AF4/FMR2 FAMILY MEMBER"/>
    <property type="match status" value="1"/>
</dbReference>
<sequence length="279" mass="30304">MDSCGPSTKHFSVPETVSSSAQGGHSRSSGGSSSSQRHDRESYSSSRKKGQHGSDHSKSRSISPAKQSSLNSSHSRSHGNDHHSKDRPRSKSPRDPDANWDSPSRAPSFSSGQHSTQAFPPSLMSKSSSMLQKPTAYVRPMDGPESMEQKQSSEHYSSQSQGNSMSELKSNSKAHLTKLKIPSQPLDASASGDVSCVDEILKEMTHSWPPPLTAIHTPCKTEPSKFPFPTKESNFSTTDQKRYNASAKTSNGHQPKSNLKEDLKLSSSEDSDADQDCDK</sequence>
<proteinExistence type="predicted"/>
<feature type="compositionally biased region" description="Acidic residues" evidence="1">
    <location>
        <begin position="269"/>
        <end position="279"/>
    </location>
</feature>
<evidence type="ECO:0008006" key="4">
    <source>
        <dbReference type="Google" id="ProtNLM"/>
    </source>
</evidence>
<comment type="caution">
    <text evidence="2">The sequence shown here is derived from an EMBL/GenBank/DDBJ whole genome shotgun (WGS) entry which is preliminary data.</text>
</comment>
<evidence type="ECO:0000313" key="2">
    <source>
        <dbReference type="EMBL" id="CAI9544053.1"/>
    </source>
</evidence>
<protein>
    <recommendedName>
        <fullName evidence="4">AF4/FMR2 family member 4</fullName>
    </recommendedName>
</protein>
<evidence type="ECO:0000256" key="1">
    <source>
        <dbReference type="SAM" id="MobiDB-lite"/>
    </source>
</evidence>
<feature type="compositionally biased region" description="Polar residues" evidence="1">
    <location>
        <begin position="1"/>
        <end position="10"/>
    </location>
</feature>
<dbReference type="PANTHER" id="PTHR10528:SF15">
    <property type="entry name" value="AF4_FMR2 FAMILY MEMBER 4"/>
    <property type="match status" value="1"/>
</dbReference>
<feature type="compositionally biased region" description="Basic and acidic residues" evidence="1">
    <location>
        <begin position="78"/>
        <end position="97"/>
    </location>
</feature>
<feature type="compositionally biased region" description="Low complexity" evidence="1">
    <location>
        <begin position="120"/>
        <end position="133"/>
    </location>
</feature>
<dbReference type="InterPro" id="IPR007797">
    <property type="entry name" value="AF4/FMR2"/>
</dbReference>
<gene>
    <name evidence="2" type="ORF">SPARVUS_LOCUS2406773</name>
</gene>
<feature type="region of interest" description="Disordered" evidence="1">
    <location>
        <begin position="208"/>
        <end position="279"/>
    </location>
</feature>
<feature type="non-terminal residue" evidence="2">
    <location>
        <position position="279"/>
    </location>
</feature>
<feature type="compositionally biased region" description="Polar residues" evidence="1">
    <location>
        <begin position="154"/>
        <end position="174"/>
    </location>
</feature>
<reference evidence="2" key="1">
    <citation type="submission" date="2023-05" db="EMBL/GenBank/DDBJ databases">
        <authorList>
            <person name="Stuckert A."/>
        </authorList>
    </citation>
    <scope>NUCLEOTIDE SEQUENCE</scope>
</reference>
<keyword evidence="3" id="KW-1185">Reference proteome</keyword>
<accession>A0ABN9B942</accession>
<dbReference type="EMBL" id="CATNWA010002905">
    <property type="protein sequence ID" value="CAI9544053.1"/>
    <property type="molecule type" value="Genomic_DNA"/>
</dbReference>
<evidence type="ECO:0000313" key="3">
    <source>
        <dbReference type="Proteomes" id="UP001162483"/>
    </source>
</evidence>
<feature type="region of interest" description="Disordered" evidence="1">
    <location>
        <begin position="1"/>
        <end position="193"/>
    </location>
</feature>
<feature type="compositionally biased region" description="Low complexity" evidence="1">
    <location>
        <begin position="18"/>
        <end position="35"/>
    </location>
</feature>
<feature type="compositionally biased region" description="Polar residues" evidence="1">
    <location>
        <begin position="101"/>
        <end position="119"/>
    </location>
</feature>